<evidence type="ECO:0000313" key="2">
    <source>
        <dbReference type="EMBL" id="VTT67502.1"/>
    </source>
</evidence>
<organism evidence="2 3">
    <name type="scientific">Fusarium fujikuroi</name>
    <name type="common">Bakanae and foot rot disease fungus</name>
    <name type="synonym">Gibberella fujikuroi</name>
    <dbReference type="NCBI Taxonomy" id="5127"/>
    <lineage>
        <taxon>Eukaryota</taxon>
        <taxon>Fungi</taxon>
        <taxon>Dikarya</taxon>
        <taxon>Ascomycota</taxon>
        <taxon>Pezizomycotina</taxon>
        <taxon>Sordariomycetes</taxon>
        <taxon>Hypocreomycetidae</taxon>
        <taxon>Hypocreales</taxon>
        <taxon>Nectriaceae</taxon>
        <taxon>Fusarium</taxon>
        <taxon>Fusarium fujikuroi species complex</taxon>
    </lineage>
</organism>
<protein>
    <submittedName>
        <fullName evidence="2">Uncharacterized protein</fullName>
    </submittedName>
</protein>
<name>A0A0J0F2E1_FUSFU</name>
<accession>A0A0J0F2E1</accession>
<evidence type="ECO:0000256" key="1">
    <source>
        <dbReference type="SAM" id="MobiDB-lite"/>
    </source>
</evidence>
<dbReference type="Proteomes" id="UP000760494">
    <property type="component" value="Unassembled WGS sequence"/>
</dbReference>
<dbReference type="EMBL" id="CABFJX010000212">
    <property type="protein sequence ID" value="VTT67502.1"/>
    <property type="molecule type" value="Genomic_DNA"/>
</dbReference>
<evidence type="ECO:0000313" key="3">
    <source>
        <dbReference type="Proteomes" id="UP000760494"/>
    </source>
</evidence>
<sequence length="133" mass="14673">MGTMAKIKFKVRKFMAKIKLRRRFAKDAKAAAKHEERLARVQRVEGTEHRIERSMDVMVAARRSVYGAHMLPRTTNFGVTPEEARELHQSQQAYNAAHASVGKDVATPDGGGIWDGGASKDDDATGNPSPNLI</sequence>
<proteinExistence type="predicted"/>
<dbReference type="OrthoDB" id="5100051at2759"/>
<reference evidence="2" key="1">
    <citation type="submission" date="2019-05" db="EMBL/GenBank/DDBJ databases">
        <authorList>
            <person name="Piombo E."/>
        </authorList>
    </citation>
    <scope>NUCLEOTIDE SEQUENCE</scope>
    <source>
        <strain evidence="2">C2S</strain>
    </source>
</reference>
<dbReference type="AlphaFoldDB" id="A0A0J0F2E1"/>
<gene>
    <name evidence="2" type="ORF">C2S_6958</name>
</gene>
<comment type="caution">
    <text evidence="2">The sequence shown here is derived from an EMBL/GenBank/DDBJ whole genome shotgun (WGS) entry which is preliminary data.</text>
</comment>
<feature type="region of interest" description="Disordered" evidence="1">
    <location>
        <begin position="85"/>
        <end position="133"/>
    </location>
</feature>
<dbReference type="eggNOG" id="ENOG502RKQM">
    <property type="taxonomic scope" value="Eukaryota"/>
</dbReference>